<dbReference type="Pfam" id="PF07940">
    <property type="entry name" value="Hepar_II_III_C"/>
    <property type="match status" value="1"/>
</dbReference>
<dbReference type="EMBL" id="JAQZSM010000015">
    <property type="protein sequence ID" value="MDD7972451.1"/>
    <property type="molecule type" value="Genomic_DNA"/>
</dbReference>
<evidence type="ECO:0000259" key="2">
    <source>
        <dbReference type="Pfam" id="PF07940"/>
    </source>
</evidence>
<keyword evidence="4" id="KW-1185">Reference proteome</keyword>
<feature type="domain" description="Heparinase II/III-like C-terminal" evidence="2">
    <location>
        <begin position="288"/>
        <end position="542"/>
    </location>
</feature>
<name>A0ABT5TDK3_9RHOB</name>
<dbReference type="InterPro" id="IPR012480">
    <property type="entry name" value="Hepar_II_III_C"/>
</dbReference>
<reference evidence="3" key="1">
    <citation type="submission" date="2023-02" db="EMBL/GenBank/DDBJ databases">
        <title>Description of Roseinatronobacter alkalisoli sp. nov., an alkaliphilic bacerium isolated from soda soil.</title>
        <authorList>
            <person name="Wei W."/>
        </authorList>
    </citation>
    <scope>NUCLEOTIDE SEQUENCE</scope>
    <source>
        <strain evidence="3">HJB301</strain>
    </source>
</reference>
<comment type="caution">
    <text evidence="3">The sequence shown here is derived from an EMBL/GenBank/DDBJ whole genome shotgun (WGS) entry which is preliminary data.</text>
</comment>
<dbReference type="Proteomes" id="UP001431784">
    <property type="component" value="Unassembled WGS sequence"/>
</dbReference>
<gene>
    <name evidence="3" type="ORF">PUT78_15230</name>
</gene>
<evidence type="ECO:0000256" key="1">
    <source>
        <dbReference type="ARBA" id="ARBA00004196"/>
    </source>
</evidence>
<proteinExistence type="predicted"/>
<evidence type="ECO:0000313" key="4">
    <source>
        <dbReference type="Proteomes" id="UP001431784"/>
    </source>
</evidence>
<dbReference type="Gene3D" id="2.70.98.70">
    <property type="match status" value="1"/>
</dbReference>
<evidence type="ECO:0000313" key="3">
    <source>
        <dbReference type="EMBL" id="MDD7972451.1"/>
    </source>
</evidence>
<dbReference type="Gene3D" id="1.50.10.100">
    <property type="entry name" value="Chondroitin AC/alginate lyase"/>
    <property type="match status" value="1"/>
</dbReference>
<protein>
    <submittedName>
        <fullName evidence="3">Heparinase II/III family protein</fullName>
    </submittedName>
</protein>
<dbReference type="InterPro" id="IPR008929">
    <property type="entry name" value="Chondroitin_lyas"/>
</dbReference>
<organism evidence="3 4">
    <name type="scientific">Roseinatronobacter alkalisoli</name>
    <dbReference type="NCBI Taxonomy" id="3028235"/>
    <lineage>
        <taxon>Bacteria</taxon>
        <taxon>Pseudomonadati</taxon>
        <taxon>Pseudomonadota</taxon>
        <taxon>Alphaproteobacteria</taxon>
        <taxon>Rhodobacterales</taxon>
        <taxon>Paracoccaceae</taxon>
        <taxon>Roseinatronobacter</taxon>
    </lineage>
</organism>
<sequence>MDRLAALLLARGQPVTALVAQPQPRGTGQFARGKQMLAGNFLMAGELLKSGDAVPFRATTADAVDALHGFDWLNDLAAVGDQQARKLAQKGLADWLAQFGRGQGPGWVPGVAGRRLLNWLSHAVLLMQGQEKPFQDRFLRALAHHAGFLVRRAGRAAPGLPRIAAHTGLLFAALSLEGWERRIDPTAKALLADCNRQIDNDGGIATRSPEDLLQIFVLLSWTAQTLDDLGRAPDAGMLDLLSRLGRALRALRHADGGLARFHGGGRGNEADLVAALAMHDALYRNPVAGSGAGPVMGFARLAAGRSTVLVDAAPPPVVAAPSQAHASTLAFELTSNRRPVIVSCGDGTSLGVDWQRASRASASHSTLSIDGYSSARFTGTDRNRLKLTDGPRHVGCEFRHTSYSRAVALSHDGYIDSHGLEHTRFLDLSADGRVLSGEDMLISGGRTARKRFDDVLVRTRGAGIAYSLRFHLHPEVEASVDMNGTAVSIMLRSGEIWVFRAEGHALTLAPSVYLEKARLKPRASLQIVLSLRAQGYTSQVNWVLAKAQDTPLALRDTMQENPLAVPEL</sequence>
<accession>A0ABT5TDK3</accession>
<comment type="subcellular location">
    <subcellularLocation>
        <location evidence="1">Cell envelope</location>
    </subcellularLocation>
</comment>